<keyword evidence="2" id="KW-0812">Transmembrane</keyword>
<reference evidence="5 6" key="1">
    <citation type="submission" date="2023-07" db="EMBL/GenBank/DDBJ databases">
        <title>Protaetiibacter sp. nov WY-16 isolated from soil.</title>
        <authorList>
            <person name="Liu B."/>
            <person name="Wan Y."/>
        </authorList>
    </citation>
    <scope>NUCLEOTIDE SEQUENCE [LARGE SCALE GENOMIC DNA]</scope>
    <source>
        <strain evidence="5 6">WY-16</strain>
    </source>
</reference>
<name>A0ABT9BNM4_9MICO</name>
<feature type="region of interest" description="Disordered" evidence="1">
    <location>
        <begin position="1"/>
        <end position="22"/>
    </location>
</feature>
<dbReference type="InterPro" id="IPR051172">
    <property type="entry name" value="Chlamydia_OmcB"/>
</dbReference>
<comment type="caution">
    <text evidence="5">The sequence shown here is derived from an EMBL/GenBank/DDBJ whole genome shotgun (WGS) entry which is preliminary data.</text>
</comment>
<dbReference type="InterPro" id="IPR055354">
    <property type="entry name" value="DUF7507"/>
</dbReference>
<dbReference type="Pfam" id="PF01345">
    <property type="entry name" value="DUF11"/>
    <property type="match status" value="1"/>
</dbReference>
<organism evidence="5 6">
    <name type="scientific">Antiquaquibacter soli</name>
    <dbReference type="NCBI Taxonomy" id="3064523"/>
    <lineage>
        <taxon>Bacteria</taxon>
        <taxon>Bacillati</taxon>
        <taxon>Actinomycetota</taxon>
        <taxon>Actinomycetes</taxon>
        <taxon>Micrococcales</taxon>
        <taxon>Microbacteriaceae</taxon>
        <taxon>Antiquaquibacter</taxon>
    </lineage>
</organism>
<evidence type="ECO:0000256" key="2">
    <source>
        <dbReference type="SAM" id="Phobius"/>
    </source>
</evidence>
<evidence type="ECO:0000259" key="4">
    <source>
        <dbReference type="Pfam" id="PF24346"/>
    </source>
</evidence>
<feature type="domain" description="DUF7507" evidence="4">
    <location>
        <begin position="1352"/>
        <end position="1454"/>
    </location>
</feature>
<evidence type="ECO:0000259" key="3">
    <source>
        <dbReference type="Pfam" id="PF01345"/>
    </source>
</evidence>
<accession>A0ABT9BNM4</accession>
<dbReference type="InterPro" id="IPR001434">
    <property type="entry name" value="OmcB-like_DUF11"/>
</dbReference>
<evidence type="ECO:0000313" key="6">
    <source>
        <dbReference type="Proteomes" id="UP001241072"/>
    </source>
</evidence>
<dbReference type="RefSeq" id="WP_305003003.1">
    <property type="nucleotide sequence ID" value="NZ_JAUQUB010000002.1"/>
</dbReference>
<gene>
    <name evidence="5" type="ORF">Q5716_10065</name>
</gene>
<dbReference type="NCBIfam" id="TIGR01451">
    <property type="entry name" value="B_ant_repeat"/>
    <property type="match status" value="4"/>
</dbReference>
<feature type="region of interest" description="Disordered" evidence="1">
    <location>
        <begin position="1554"/>
        <end position="1575"/>
    </location>
</feature>
<sequence length="1736" mass="174934">MNSSLRASSTGRTPRRGSRLAGAGRRALALVGTVAVLLSGFVGGLPAATAAGSGVLTVGITPVDYATGDPQSTAGTGQHGDRVAYRVTFTCAVAACENTTVQLAPSQPDPNGLAAQNPFAAARETLLKYETWTPPTTGGTISGTDATGKLVSLGTLAPGSGGTFLVVYNWTDTGTANVIWAAQYYPDGFDIANSATISSPTAVEDRVATAPTVEWQNTLPSPAIATNLTNGASVGPNVNVTYQIGMGSGALIPAGSGRIAGFARLQAAGGWYVSEKLPAEAVFVSASDGGFYDAATHSIIWNRGYDATGTYTGPVADAGGGFGSASFAQWSQQRGYNHRTVVVSFPAANFAEADETGCNFEKSVTFSESVDVTYLDSAATEKSATNSKSIVVACWDPFGRGGAAKDTTNDGGNASNRGVYVPPSVTGMTCPSSGTDDWGRACTPGQPLAAFSPNVKYWEVYGYNRGNVPGVVTIVDSDLDKPGMPVNSIQMSPSATVDYQYQCGTSAPVSATFTGATVTLTTTQQANGCRIISAEVTSGTLAAGNIRPTDNGTGTPQRVRFVYAVAPGTAVTGVSVTNTANVTVSYPAYPELDDVVVAPVSRTATLVAQPKVTTVPAIAASIPASPAVQGGGQAVPGSSVTFSVGGATNNIPLDSAFVPQYVFIAPVGWSVVEGSAAFSGTVPAGAIVSYRTVTIGGVDRQAVVATWPAGTDFGRNVVLPAMTVVAKPTFAVAAGTSSVFDSWLGDSAHSWDNTQATRTGAIQDTADVDGDGTTTEWFSRTTGSVLVSSADGMTILKEICLPDESEADGCDWISDPGNAVPVSTVADDIRYRVTVQNTGNTNLTGVVGYDILPYVGDTGTTDSSAATPRGSEFEQTLISVSDVSSNVTLAYSASTQPARPQVYSGGGTTNDWSASAAGKKAIRMTVSGSLAPGATATFQYLAEVGAGATADAVACNSVAVASTQIGVLEPPAVCAVATEADLTADGPATVAAQLGRPVVLPFEFALAAGSATAPAEVTISIPVGVEVPSLDIDGWDCSSTSAVPVQGPADVICAPDAATLALGAPALGLPLPVILSEDGIEVTALVAGPLHDPQSGNNSHTIAIPTAAAAASGELAVTKSDGIPALVVGQLATYTITVENPLELEALTDVEVVDELPAGLEFVSATAGGVLSDGAVEWVIPTIAAGGSASVSVTVRLGATELDEITNTATASAADPAFEEETFSGEASDTDLIDRIAIEKSAVVASSPDSEPRPGDVVTYTFVVSNEGGGELTGVEISDLLPGLSGITVQSWPGDVGVLPAGASITATATYVLTVADTDRGTLDNTATATAASSGGSSVTDESSVELLFAAEPSLTIVKSASPGTLVAGQEVTYSFVVTNTGNVTVNDVVITETEFTGTGELSPLTCASDPAVLVPDAQLICQATYVITQDDVDAASLSNTATASAITPLGPVPADPSDVQLPFDQAPGVSLVKSANVETFDAVGDLIDYRFRVTNTGNVSIDAVAIAEDSFSGAGTAPEVTCPAGALLPGQFVDCTALSYAVVQADLDAGSVSNSATATATAPGDESLESDPSSVTVDFDGVEGLLLEKTGTPVDANGDGIITAGDRILWSFTATNTGVTTLVDLEVLDPTAGEVTCEATTLAPGESVDCAAAEHVITSTEAASGRVSNTAMATATGAGGVVVASEAATAVVAAKPQPLAFTGFDLAPSLLAAAAALGLMALGFVALRRRRTQQE</sequence>
<evidence type="ECO:0000313" key="5">
    <source>
        <dbReference type="EMBL" id="MDO7882569.1"/>
    </source>
</evidence>
<feature type="domain" description="DUF7507" evidence="4">
    <location>
        <begin position="1467"/>
        <end position="1571"/>
    </location>
</feature>
<feature type="domain" description="DUF7507" evidence="4">
    <location>
        <begin position="1236"/>
        <end position="1341"/>
    </location>
</feature>
<proteinExistence type="predicted"/>
<evidence type="ECO:0000256" key="1">
    <source>
        <dbReference type="SAM" id="MobiDB-lite"/>
    </source>
</evidence>
<keyword evidence="6" id="KW-1185">Reference proteome</keyword>
<dbReference type="EMBL" id="JAUQUB010000002">
    <property type="protein sequence ID" value="MDO7882569.1"/>
    <property type="molecule type" value="Genomic_DNA"/>
</dbReference>
<keyword evidence="2" id="KW-0472">Membrane</keyword>
<dbReference type="InterPro" id="IPR047589">
    <property type="entry name" value="DUF11_rpt"/>
</dbReference>
<dbReference type="PANTHER" id="PTHR34819">
    <property type="entry name" value="LARGE CYSTEINE-RICH PERIPLASMIC PROTEIN OMCB"/>
    <property type="match status" value="1"/>
</dbReference>
<protein>
    <submittedName>
        <fullName evidence="5">DUF11 domain-containing protein</fullName>
    </submittedName>
</protein>
<feature type="domain" description="DUF11" evidence="3">
    <location>
        <begin position="1115"/>
        <end position="1216"/>
    </location>
</feature>
<feature type="compositionally biased region" description="Low complexity" evidence="1">
    <location>
        <begin position="1"/>
        <end position="12"/>
    </location>
</feature>
<dbReference type="Proteomes" id="UP001241072">
    <property type="component" value="Unassembled WGS sequence"/>
</dbReference>
<feature type="transmembrane region" description="Helical" evidence="2">
    <location>
        <begin position="1707"/>
        <end position="1728"/>
    </location>
</feature>
<dbReference type="PANTHER" id="PTHR34819:SF3">
    <property type="entry name" value="CELL SURFACE PROTEIN"/>
    <property type="match status" value="1"/>
</dbReference>
<feature type="domain" description="DUF7507" evidence="4">
    <location>
        <begin position="1595"/>
        <end position="1686"/>
    </location>
</feature>
<dbReference type="Pfam" id="PF24346">
    <property type="entry name" value="DUF7507"/>
    <property type="match status" value="4"/>
</dbReference>
<keyword evidence="2" id="KW-1133">Transmembrane helix</keyword>